<evidence type="ECO:0000313" key="2">
    <source>
        <dbReference type="Proteomes" id="UP000216857"/>
    </source>
</evidence>
<protein>
    <submittedName>
        <fullName evidence="1">Uncharacterized protein</fullName>
    </submittedName>
</protein>
<proteinExistence type="predicted"/>
<name>A0A261R666_9BORD</name>
<comment type="caution">
    <text evidence="1">The sequence shown here is derived from an EMBL/GenBank/DDBJ whole genome shotgun (WGS) entry which is preliminary data.</text>
</comment>
<organism evidence="1 2">
    <name type="scientific">Bordetella genomosp. 9</name>
    <dbReference type="NCBI Taxonomy" id="1416803"/>
    <lineage>
        <taxon>Bacteria</taxon>
        <taxon>Pseudomonadati</taxon>
        <taxon>Pseudomonadota</taxon>
        <taxon>Betaproteobacteria</taxon>
        <taxon>Burkholderiales</taxon>
        <taxon>Alcaligenaceae</taxon>
        <taxon>Bordetella</taxon>
    </lineage>
</organism>
<gene>
    <name evidence="1" type="ORF">CAL26_23765</name>
</gene>
<sequence>MVSQISLSDQLSDHFEIALFGKKLSGLELDADTKKSIPDHRAGGDVSIVTVYGLRTFGHCFKLKIPVTLILAGIGETPRGCDDFADDTAFLMWTVSRKTPFPTISFGTTSAEEMVAGNVELTVQGLSIYFTDLVEADGKLSGKAVIHWEENVGGRRIVLIDQTIPFSIVNRERIFERSFEPIPFVRVTVYADVFFSIDTRRACVEVRATWPGGNVGDTRCQMF</sequence>
<keyword evidence="2" id="KW-1185">Reference proteome</keyword>
<dbReference type="RefSeq" id="WP_094849108.1">
    <property type="nucleotide sequence ID" value="NZ_NEVJ01000003.1"/>
</dbReference>
<dbReference type="EMBL" id="NEVJ01000003">
    <property type="protein sequence ID" value="OZI20515.1"/>
    <property type="molecule type" value="Genomic_DNA"/>
</dbReference>
<dbReference type="OrthoDB" id="8017333at2"/>
<reference evidence="1" key="1">
    <citation type="submission" date="2017-05" db="EMBL/GenBank/DDBJ databases">
        <title>Complete and WGS of Bordetella genogroups.</title>
        <authorList>
            <person name="Spilker T."/>
            <person name="Lipuma J."/>
        </authorList>
    </citation>
    <scope>NUCLEOTIDE SEQUENCE</scope>
    <source>
        <strain evidence="1">AU21707</strain>
    </source>
</reference>
<dbReference type="AlphaFoldDB" id="A0A261R666"/>
<dbReference type="Proteomes" id="UP000216857">
    <property type="component" value="Unassembled WGS sequence"/>
</dbReference>
<accession>A0A261R666</accession>
<evidence type="ECO:0000313" key="1">
    <source>
        <dbReference type="EMBL" id="OZI20515.1"/>
    </source>
</evidence>